<sequence length="426" mass="45432">MTEYLNETVFTWGATPLKFGAGAVDEIGWDLAKLGAERVLIVTDPAVAATGLPQRVADAAKSGGLTVEVYDRVHVEPTDASIREAIDFANQSTWDGFIGVGGGSSIDTAKAVNLFTTHPADLYDYVNKPLGEGKAPPGPLKPLVAVPTTAGTGSETTPVCVMDFLDHQVKSGISHAYLRPDLAVIDPLLTLSMPPEVTAASGMDVLCHALESYTARPFHSFPRHSPETRVAYNGSNPISDAWTEQALQLLARSFRKAVLNGGDLDARTDMMLAATFAGMGFGNAGVHVPHACAYPIAGRVREYRPANYPQDVALVPHGESVSLTAPAAFRFTFPTDPAKHLRAAEILDPRGSAAVTDDRERLPHVLTSLMRDIGIPNGLSGVGYGESDVGALVEGTMQQQRLLAVAPRTVRDEDVEAVLTESLRNW</sequence>
<comment type="catalytic activity">
    <reaction evidence="1">
        <text>(S)-3-hydroxybutanoate + 2-oxoglutarate = (R)-2-hydroxyglutarate + acetoacetate</text>
        <dbReference type="Rhea" id="RHEA:23048"/>
        <dbReference type="ChEBI" id="CHEBI:11047"/>
        <dbReference type="ChEBI" id="CHEBI:13705"/>
        <dbReference type="ChEBI" id="CHEBI:15801"/>
        <dbReference type="ChEBI" id="CHEBI:16810"/>
        <dbReference type="EC" id="1.1.99.24"/>
    </reaction>
</comment>
<evidence type="ECO:0000256" key="6">
    <source>
        <dbReference type="ARBA" id="ARBA00049496"/>
    </source>
</evidence>
<gene>
    <name evidence="9" type="ORF">JD82_04673</name>
</gene>
<dbReference type="FunFam" id="3.40.50.1970:FF:000003">
    <property type="entry name" value="Alcohol dehydrogenase, iron-containing"/>
    <property type="match status" value="1"/>
</dbReference>
<evidence type="ECO:0000259" key="8">
    <source>
        <dbReference type="Pfam" id="PF25137"/>
    </source>
</evidence>
<accession>A0A660CMA9</accession>
<comment type="caution">
    <text evidence="9">The sequence shown here is derived from an EMBL/GenBank/DDBJ whole genome shotgun (WGS) entry which is preliminary data.</text>
</comment>
<protein>
    <recommendedName>
        <fullName evidence="3">hydroxyacid-oxoacid transhydrogenase</fullName>
        <ecNumber evidence="3">1.1.99.24</ecNumber>
    </recommendedName>
</protein>
<reference evidence="9 10" key="1">
    <citation type="submission" date="2019-07" db="EMBL/GenBank/DDBJ databases">
        <title>R&amp;d 2014.</title>
        <authorList>
            <person name="Klenk H.-P."/>
        </authorList>
    </citation>
    <scope>NUCLEOTIDE SEQUENCE [LARGE SCALE GENOMIC DNA]</scope>
    <source>
        <strain evidence="9 10">DSM 43194</strain>
    </source>
</reference>
<dbReference type="PANTHER" id="PTHR11496">
    <property type="entry name" value="ALCOHOL DEHYDROGENASE"/>
    <property type="match status" value="1"/>
</dbReference>
<comment type="catalytic activity">
    <reaction evidence="6">
        <text>4-hydroxybutanoate + 2-oxoglutarate = (R)-2-hydroxyglutarate + succinate semialdehyde</text>
        <dbReference type="Rhea" id="RHEA:24734"/>
        <dbReference type="ChEBI" id="CHEBI:15801"/>
        <dbReference type="ChEBI" id="CHEBI:16724"/>
        <dbReference type="ChEBI" id="CHEBI:16810"/>
        <dbReference type="ChEBI" id="CHEBI:57706"/>
        <dbReference type="EC" id="1.1.99.24"/>
    </reaction>
</comment>
<dbReference type="CDD" id="cd08190">
    <property type="entry name" value="HOT"/>
    <property type="match status" value="1"/>
</dbReference>
<dbReference type="Pfam" id="PF00465">
    <property type="entry name" value="Fe-ADH"/>
    <property type="match status" value="1"/>
</dbReference>
<dbReference type="Gene3D" id="1.20.1090.10">
    <property type="entry name" value="Dehydroquinate synthase-like - alpha domain"/>
    <property type="match status" value="1"/>
</dbReference>
<feature type="domain" description="Alcohol dehydrogenase iron-type/glycerol dehydrogenase GldA" evidence="7">
    <location>
        <begin position="17"/>
        <end position="187"/>
    </location>
</feature>
<dbReference type="GO" id="GO:0046872">
    <property type="term" value="F:metal ion binding"/>
    <property type="evidence" value="ECO:0007669"/>
    <property type="project" value="InterPro"/>
</dbReference>
<evidence type="ECO:0000256" key="3">
    <source>
        <dbReference type="ARBA" id="ARBA00013182"/>
    </source>
</evidence>
<evidence type="ECO:0000256" key="4">
    <source>
        <dbReference type="ARBA" id="ARBA00022946"/>
    </source>
</evidence>
<evidence type="ECO:0000259" key="7">
    <source>
        <dbReference type="Pfam" id="PF00465"/>
    </source>
</evidence>
<evidence type="ECO:0000313" key="9">
    <source>
        <dbReference type="EMBL" id="TWH22783.1"/>
    </source>
</evidence>
<dbReference type="RefSeq" id="WP_030531342.1">
    <property type="nucleotide sequence ID" value="NZ_JOIJ01000004.1"/>
</dbReference>
<evidence type="ECO:0000256" key="5">
    <source>
        <dbReference type="ARBA" id="ARBA00023002"/>
    </source>
</evidence>
<dbReference type="InterPro" id="IPR039697">
    <property type="entry name" value="Alcohol_dehydrogenase_Fe"/>
</dbReference>
<keyword evidence="10" id="KW-1185">Reference proteome</keyword>
<comment type="similarity">
    <text evidence="2">Belongs to the iron-containing alcohol dehydrogenase family. Hydroxyacid-oxoacid transhydrogenase subfamily.</text>
</comment>
<evidence type="ECO:0000313" key="10">
    <source>
        <dbReference type="Proteomes" id="UP000317303"/>
    </source>
</evidence>
<dbReference type="PANTHER" id="PTHR11496:SF83">
    <property type="entry name" value="HYDROXYACID-OXOACID TRANSHYDROGENASE, MITOCHONDRIAL"/>
    <property type="match status" value="1"/>
</dbReference>
<dbReference type="Proteomes" id="UP000317303">
    <property type="component" value="Unassembled WGS sequence"/>
</dbReference>
<dbReference type="GO" id="GO:0047988">
    <property type="term" value="F:hydroxyacid-oxoacid transhydrogenase activity"/>
    <property type="evidence" value="ECO:0007669"/>
    <property type="project" value="UniProtKB-EC"/>
</dbReference>
<dbReference type="PROSITE" id="PS00913">
    <property type="entry name" value="ADH_IRON_1"/>
    <property type="match status" value="1"/>
</dbReference>
<dbReference type="EMBL" id="VLJV01000001">
    <property type="protein sequence ID" value="TWH22783.1"/>
    <property type="molecule type" value="Genomic_DNA"/>
</dbReference>
<dbReference type="AlphaFoldDB" id="A0A660CMA9"/>
<dbReference type="EC" id="1.1.99.24" evidence="3"/>
<evidence type="ECO:0000256" key="1">
    <source>
        <dbReference type="ARBA" id="ARBA00000813"/>
    </source>
</evidence>
<dbReference type="InterPro" id="IPR001670">
    <property type="entry name" value="ADH_Fe/GldA"/>
</dbReference>
<proteinExistence type="inferred from homology"/>
<dbReference type="SUPFAM" id="SSF56796">
    <property type="entry name" value="Dehydroquinate synthase-like"/>
    <property type="match status" value="1"/>
</dbReference>
<dbReference type="GO" id="GO:0004022">
    <property type="term" value="F:alcohol dehydrogenase (NAD+) activity"/>
    <property type="evidence" value="ECO:0007669"/>
    <property type="project" value="InterPro"/>
</dbReference>
<dbReference type="Gene3D" id="3.40.50.1970">
    <property type="match status" value="1"/>
</dbReference>
<dbReference type="OrthoDB" id="323926at2"/>
<dbReference type="InterPro" id="IPR018211">
    <property type="entry name" value="ADH_Fe_CS"/>
</dbReference>
<feature type="domain" description="Fe-containing alcohol dehydrogenase-like C-terminal" evidence="8">
    <location>
        <begin position="234"/>
        <end position="422"/>
    </location>
</feature>
<dbReference type="InterPro" id="IPR056798">
    <property type="entry name" value="ADH_Fe_C"/>
</dbReference>
<evidence type="ECO:0000256" key="2">
    <source>
        <dbReference type="ARBA" id="ARBA00010005"/>
    </source>
</evidence>
<keyword evidence="4" id="KW-0809">Transit peptide</keyword>
<keyword evidence="5" id="KW-0560">Oxidoreductase</keyword>
<dbReference type="InterPro" id="IPR042157">
    <property type="entry name" value="HOT"/>
</dbReference>
<name>A0A660CMA9_9PSEU</name>
<dbReference type="Pfam" id="PF25137">
    <property type="entry name" value="ADH_Fe_C"/>
    <property type="match status" value="1"/>
</dbReference>
<organism evidence="9 10">
    <name type="scientific">Prauserella rugosa</name>
    <dbReference type="NCBI Taxonomy" id="43354"/>
    <lineage>
        <taxon>Bacteria</taxon>
        <taxon>Bacillati</taxon>
        <taxon>Actinomycetota</taxon>
        <taxon>Actinomycetes</taxon>
        <taxon>Pseudonocardiales</taxon>
        <taxon>Pseudonocardiaceae</taxon>
        <taxon>Prauserella</taxon>
    </lineage>
</organism>